<feature type="transmembrane region" description="Helical" evidence="1">
    <location>
        <begin position="7"/>
        <end position="28"/>
    </location>
</feature>
<comment type="caution">
    <text evidence="2">The sequence shown here is derived from an EMBL/GenBank/DDBJ whole genome shotgun (WGS) entry which is preliminary data.</text>
</comment>
<reference evidence="3" key="1">
    <citation type="journal article" date="2019" name="Int. J. Syst. Evol. Microbiol.">
        <title>The Global Catalogue of Microorganisms (GCM) 10K type strain sequencing project: providing services to taxonomists for standard genome sequencing and annotation.</title>
        <authorList>
            <consortium name="The Broad Institute Genomics Platform"/>
            <consortium name="The Broad Institute Genome Sequencing Center for Infectious Disease"/>
            <person name="Wu L."/>
            <person name="Ma J."/>
        </authorList>
    </citation>
    <scope>NUCLEOTIDE SEQUENCE [LARGE SCALE GENOMIC DNA]</scope>
    <source>
        <strain evidence="3">CGMCC 1.19062</strain>
    </source>
</reference>
<evidence type="ECO:0008006" key="4">
    <source>
        <dbReference type="Google" id="ProtNLM"/>
    </source>
</evidence>
<evidence type="ECO:0000313" key="2">
    <source>
        <dbReference type="EMBL" id="MFD2265397.1"/>
    </source>
</evidence>
<dbReference type="Proteomes" id="UP001597295">
    <property type="component" value="Unassembled WGS sequence"/>
</dbReference>
<evidence type="ECO:0000256" key="1">
    <source>
        <dbReference type="SAM" id="Phobius"/>
    </source>
</evidence>
<name>A0ABW5DWC9_9PROT</name>
<protein>
    <recommendedName>
        <fullName evidence="4">Cytochrome-c oxidase</fullName>
    </recommendedName>
</protein>
<feature type="transmembrane region" description="Helical" evidence="1">
    <location>
        <begin position="99"/>
        <end position="119"/>
    </location>
</feature>
<sequence length="124" mass="13593">MNRYAAFHLRLASLYAIVGMALGIYMGINQNFTLMSAHVHLNLLGWVSITLYGLVLRLDPYLDGPLPMIQTFCAHIGALGMFTGLTVMGLYGHEAADPFLIGGSLSMITGALLFALMVFRITRR</sequence>
<proteinExistence type="predicted"/>
<evidence type="ECO:0000313" key="3">
    <source>
        <dbReference type="Proteomes" id="UP001597295"/>
    </source>
</evidence>
<dbReference type="RefSeq" id="WP_379878693.1">
    <property type="nucleotide sequence ID" value="NZ_JBHUIP010000016.1"/>
</dbReference>
<feature type="transmembrane region" description="Helical" evidence="1">
    <location>
        <begin position="68"/>
        <end position="93"/>
    </location>
</feature>
<keyword evidence="1" id="KW-0812">Transmembrane</keyword>
<keyword evidence="1" id="KW-0472">Membrane</keyword>
<feature type="transmembrane region" description="Helical" evidence="1">
    <location>
        <begin position="34"/>
        <end position="56"/>
    </location>
</feature>
<keyword evidence="3" id="KW-1185">Reference proteome</keyword>
<organism evidence="2 3">
    <name type="scientific">Lacibacterium aquatile</name>
    <dbReference type="NCBI Taxonomy" id="1168082"/>
    <lineage>
        <taxon>Bacteria</taxon>
        <taxon>Pseudomonadati</taxon>
        <taxon>Pseudomonadota</taxon>
        <taxon>Alphaproteobacteria</taxon>
        <taxon>Rhodospirillales</taxon>
        <taxon>Rhodospirillaceae</taxon>
    </lineage>
</organism>
<accession>A0ABW5DWC9</accession>
<keyword evidence="1" id="KW-1133">Transmembrane helix</keyword>
<dbReference type="SUPFAM" id="SSF81442">
    <property type="entry name" value="Cytochrome c oxidase subunit I-like"/>
    <property type="match status" value="1"/>
</dbReference>
<gene>
    <name evidence="2" type="ORF">ACFSM5_21015</name>
</gene>
<dbReference type="InterPro" id="IPR036927">
    <property type="entry name" value="Cyt_c_oxase-like_su1_sf"/>
</dbReference>
<dbReference type="EMBL" id="JBHUIP010000016">
    <property type="protein sequence ID" value="MFD2265397.1"/>
    <property type="molecule type" value="Genomic_DNA"/>
</dbReference>